<dbReference type="AlphaFoldDB" id="A0A6P1QSK5"/>
<dbReference type="Pfam" id="PF01832">
    <property type="entry name" value="Glucosaminidase"/>
    <property type="match status" value="1"/>
</dbReference>
<protein>
    <submittedName>
        <fullName evidence="1">Muramidase</fullName>
    </submittedName>
</protein>
<proteinExistence type="predicted"/>
<dbReference type="EMBL" id="CP029149">
    <property type="protein sequence ID" value="QHN64448.1"/>
    <property type="molecule type" value="Genomic_DNA"/>
</dbReference>
<dbReference type="InterPro" id="IPR023346">
    <property type="entry name" value="Lysozyme-like_dom_sf"/>
</dbReference>
<dbReference type="RefSeq" id="WP_120488854.1">
    <property type="nucleotide sequence ID" value="NZ_CP029149.1"/>
</dbReference>
<sequence>MRHFKNLKTVVISILLVLSFSSVKAQKKHSYIEKHKEIAAQLSQEYGIPSTVILAVAFVESGGGTSKNSQILNNHFGIVGKNTVNKSRYRSFLSTQDSFRAFCDLLSRKKYYQRLKGNDDHSEWVKAIAKAGYSTQPQEWMRRINLMIKKIEPQLD</sequence>
<name>A0A6P1QSK5_9FLAO</name>
<accession>A0A6P1QSK5</accession>
<dbReference type="OrthoDB" id="1371721at2"/>
<reference evidence="1 2" key="1">
    <citation type="submission" date="2018-04" db="EMBL/GenBank/DDBJ databases">
        <title>Characteristic and Complete Genome Sequencing of A Novel Member of Infective Endocarditis Causative Bacteria: Bergeyella cardium QL-PH.</title>
        <authorList>
            <person name="Pan H."/>
            <person name="Sun E."/>
            <person name="Zhang Y."/>
        </authorList>
    </citation>
    <scope>NUCLEOTIDE SEQUENCE [LARGE SCALE GENOMIC DNA]</scope>
    <source>
        <strain evidence="1 2">HPQL</strain>
    </source>
</reference>
<dbReference type="PANTHER" id="PTHR33308:SF9">
    <property type="entry name" value="PEPTIDOGLYCAN HYDROLASE FLGJ"/>
    <property type="match status" value="1"/>
</dbReference>
<keyword evidence="2" id="KW-1185">Reference proteome</keyword>
<organism evidence="1 2">
    <name type="scientific">Bergeyella cardium</name>
    <dbReference type="NCBI Taxonomy" id="1585976"/>
    <lineage>
        <taxon>Bacteria</taxon>
        <taxon>Pseudomonadati</taxon>
        <taxon>Bacteroidota</taxon>
        <taxon>Flavobacteriia</taxon>
        <taxon>Flavobacteriales</taxon>
        <taxon>Weeksellaceae</taxon>
        <taxon>Bergeyella</taxon>
    </lineage>
</organism>
<dbReference type="InterPro" id="IPR002901">
    <property type="entry name" value="MGlyc_endo_b_GlcNAc-like_dom"/>
</dbReference>
<dbReference type="Gene3D" id="1.10.530.10">
    <property type="match status" value="1"/>
</dbReference>
<dbReference type="GO" id="GO:0004040">
    <property type="term" value="F:amidase activity"/>
    <property type="evidence" value="ECO:0007669"/>
    <property type="project" value="InterPro"/>
</dbReference>
<dbReference type="PANTHER" id="PTHR33308">
    <property type="entry name" value="PEPTIDOGLYCAN HYDROLASE FLGJ"/>
    <property type="match status" value="1"/>
</dbReference>
<dbReference type="KEGG" id="bcad:DBX24_00350"/>
<dbReference type="SMART" id="SM00047">
    <property type="entry name" value="LYZ2"/>
    <property type="match status" value="1"/>
</dbReference>
<evidence type="ECO:0000313" key="2">
    <source>
        <dbReference type="Proteomes" id="UP000464318"/>
    </source>
</evidence>
<gene>
    <name evidence="1" type="ORF">DBX24_00350</name>
</gene>
<dbReference type="SUPFAM" id="SSF53955">
    <property type="entry name" value="Lysozyme-like"/>
    <property type="match status" value="1"/>
</dbReference>
<evidence type="ECO:0000313" key="1">
    <source>
        <dbReference type="EMBL" id="QHN64448.1"/>
    </source>
</evidence>
<dbReference type="InterPro" id="IPR051056">
    <property type="entry name" value="Glycosyl_Hydrolase_73"/>
</dbReference>
<dbReference type="Proteomes" id="UP000464318">
    <property type="component" value="Chromosome"/>
</dbReference>